<dbReference type="STRING" id="706587.Desti_3212"/>
<dbReference type="EMBL" id="CP003360">
    <property type="protein sequence ID" value="AFM25873.1"/>
    <property type="molecule type" value="Genomic_DNA"/>
</dbReference>
<evidence type="ECO:0000313" key="2">
    <source>
        <dbReference type="Proteomes" id="UP000006055"/>
    </source>
</evidence>
<proteinExistence type="predicted"/>
<protein>
    <submittedName>
        <fullName evidence="1">Uncharacterized protein</fullName>
    </submittedName>
</protein>
<evidence type="ECO:0000313" key="1">
    <source>
        <dbReference type="EMBL" id="AFM25873.1"/>
    </source>
</evidence>
<dbReference type="Proteomes" id="UP000006055">
    <property type="component" value="Chromosome"/>
</dbReference>
<name>I4C8I2_DESTA</name>
<gene>
    <name evidence="1" type="ordered locus">Desti_3212</name>
</gene>
<reference evidence="2" key="1">
    <citation type="submission" date="2012-06" db="EMBL/GenBank/DDBJ databases">
        <title>Complete sequence of chromosome of Desulfomonile tiedjei DSM 6799.</title>
        <authorList>
            <person name="Lucas S."/>
            <person name="Copeland A."/>
            <person name="Lapidus A."/>
            <person name="Glavina del Rio T."/>
            <person name="Dalin E."/>
            <person name="Tice H."/>
            <person name="Bruce D."/>
            <person name="Goodwin L."/>
            <person name="Pitluck S."/>
            <person name="Peters L."/>
            <person name="Ovchinnikova G."/>
            <person name="Zeytun A."/>
            <person name="Lu M."/>
            <person name="Kyrpides N."/>
            <person name="Mavromatis K."/>
            <person name="Ivanova N."/>
            <person name="Brettin T."/>
            <person name="Detter J.C."/>
            <person name="Han C."/>
            <person name="Larimer F."/>
            <person name="Land M."/>
            <person name="Hauser L."/>
            <person name="Markowitz V."/>
            <person name="Cheng J.-F."/>
            <person name="Hugenholtz P."/>
            <person name="Woyke T."/>
            <person name="Wu D."/>
            <person name="Spring S."/>
            <person name="Schroeder M."/>
            <person name="Brambilla E."/>
            <person name="Klenk H.-P."/>
            <person name="Eisen J.A."/>
        </authorList>
    </citation>
    <scope>NUCLEOTIDE SEQUENCE [LARGE SCALE GENOMIC DNA]</scope>
    <source>
        <strain evidence="2">ATCC 49306 / DSM 6799 / DCB-1</strain>
    </source>
</reference>
<organism evidence="1 2">
    <name type="scientific">Desulfomonile tiedjei (strain ATCC 49306 / DSM 6799 / DCB-1)</name>
    <dbReference type="NCBI Taxonomy" id="706587"/>
    <lineage>
        <taxon>Bacteria</taxon>
        <taxon>Pseudomonadati</taxon>
        <taxon>Thermodesulfobacteriota</taxon>
        <taxon>Desulfomonilia</taxon>
        <taxon>Desulfomonilales</taxon>
        <taxon>Desulfomonilaceae</taxon>
        <taxon>Desulfomonile</taxon>
    </lineage>
</organism>
<sequence length="46" mass="5011">MFFCKWIDPLAATNATVLRRAVRSPTGAIQMVAMGATHGKNYGKTK</sequence>
<dbReference type="KEGG" id="dti:Desti_3212"/>
<dbReference type="HOGENOM" id="CLU_3182928_0_0_7"/>
<accession>I4C8I2</accession>
<keyword evidence="2" id="KW-1185">Reference proteome</keyword>
<dbReference type="AlphaFoldDB" id="I4C8I2"/>